<dbReference type="EMBL" id="BAABUK010000022">
    <property type="protein sequence ID" value="GAA5814672.1"/>
    <property type="molecule type" value="Genomic_DNA"/>
</dbReference>
<proteinExistence type="predicted"/>
<dbReference type="InterPro" id="IPR013927">
    <property type="entry name" value="TF_Opi1_Ccg-8"/>
</dbReference>
<feature type="region of interest" description="Disordered" evidence="1">
    <location>
        <begin position="104"/>
        <end position="142"/>
    </location>
</feature>
<evidence type="ECO:0000313" key="3">
    <source>
        <dbReference type="Proteomes" id="UP001473302"/>
    </source>
</evidence>
<name>A0ABP9Z6B5_9FUNG</name>
<evidence type="ECO:0000313" key="2">
    <source>
        <dbReference type="EMBL" id="GAA5814672.1"/>
    </source>
</evidence>
<dbReference type="PANTHER" id="PTHR38406">
    <property type="entry name" value="TRANSCRIPTIONAL REPRESSOR OPI1"/>
    <property type="match status" value="1"/>
</dbReference>
<organism evidence="2 3">
    <name type="scientific">Mucor flavus</name>
    <dbReference type="NCBI Taxonomy" id="439312"/>
    <lineage>
        <taxon>Eukaryota</taxon>
        <taxon>Fungi</taxon>
        <taxon>Fungi incertae sedis</taxon>
        <taxon>Mucoromycota</taxon>
        <taxon>Mucoromycotina</taxon>
        <taxon>Mucoromycetes</taxon>
        <taxon>Mucorales</taxon>
        <taxon>Mucorineae</taxon>
        <taxon>Mucoraceae</taxon>
        <taxon>Mucor</taxon>
    </lineage>
</organism>
<comment type="caution">
    <text evidence="2">The sequence shown here is derived from an EMBL/GenBank/DDBJ whole genome shotgun (WGS) entry which is preliminary data.</text>
</comment>
<accession>A0ABP9Z6B5</accession>
<evidence type="ECO:0000256" key="1">
    <source>
        <dbReference type="SAM" id="MobiDB-lite"/>
    </source>
</evidence>
<feature type="compositionally biased region" description="Basic and acidic residues" evidence="1">
    <location>
        <begin position="107"/>
        <end position="120"/>
    </location>
</feature>
<dbReference type="Pfam" id="PF08618">
    <property type="entry name" value="Opi1"/>
    <property type="match status" value="1"/>
</dbReference>
<protein>
    <submittedName>
        <fullName evidence="2">Uncharacterized protein</fullName>
    </submittedName>
</protein>
<dbReference type="Proteomes" id="UP001473302">
    <property type="component" value="Unassembled WGS sequence"/>
</dbReference>
<dbReference type="PANTHER" id="PTHR38406:SF1">
    <property type="entry name" value="TRANSCRIPTIONAL REPRESSOR OPI1"/>
    <property type="match status" value="1"/>
</dbReference>
<sequence length="338" mass="37384">MSQSSSAMSITQLCNNEPNDEQQQANSKLEEQHFIRRLPLVHTALKAYENSGSVVKYGAEMIESYAGPIYDKLGYDRKLKEATPDDDDDTIAATTALARASLYDNESNVRSRNTREDRKSRACSRSTSPHRPYTLQRPVVQKTSSSSRWQQIVLHAGSAAGTTAAIVSEESMKCLRYCISWLQYAMQHIDQQMNLLRSFLVSLATGSSKTATVVVKADDASTLASIKKEIVDTLRKVVEVVSKYAGSGLPEQAKASVRAFILQLPSTWALVHNKSQAEQDAQPLHETSIKLLDFGGESIVMLKSVSIVFSDTIERAELWLKRLKVVGVHPTSTTMEAN</sequence>
<keyword evidence="3" id="KW-1185">Reference proteome</keyword>
<reference evidence="2 3" key="1">
    <citation type="submission" date="2024-04" db="EMBL/GenBank/DDBJ databases">
        <title>genome sequences of Mucor flavus KT1a and Helicostylum pulchrum KT1b strains isolated from the surface of a dry-aged beef.</title>
        <authorList>
            <person name="Toyotome T."/>
            <person name="Hosono M."/>
            <person name="Torimaru M."/>
            <person name="Fukuda K."/>
            <person name="Mikami N."/>
        </authorList>
    </citation>
    <scope>NUCLEOTIDE SEQUENCE [LARGE SCALE GENOMIC DNA]</scope>
    <source>
        <strain evidence="2 3">KT1a</strain>
    </source>
</reference>
<gene>
    <name evidence="2" type="ORF">MFLAVUS_008171</name>
</gene>